<evidence type="ECO:0000256" key="1">
    <source>
        <dbReference type="SAM" id="MobiDB-lite"/>
    </source>
</evidence>
<sequence>MGNAKFEFRLLKKDEIDCRIATVSQNGLSLLLYKDARVDQNILDETVGPMGWQRRHCRDNANCIVSIWDDGKKQWIDKEDTGAESNTEKEKGLASDSFKRACFNWGIGRELYTAPFIWIGEDACKIYENGKDRNGKVKYSCYDRFYVSHIGYDDNRNINALEIKSCKSKKVVYKLGESENQPVEPQKDCVTEVHINTIFVELKRTGIGLNQILAAYNLSDIHDMTMDQFRDAMEIFNKKPDKERATTPPDDIQDGDLPWNDPKR</sequence>
<evidence type="ECO:0000313" key="2">
    <source>
        <dbReference type="EMBL" id="ENZ65094.1"/>
    </source>
</evidence>
<feature type="region of interest" description="Disordered" evidence="1">
    <location>
        <begin position="238"/>
        <end position="264"/>
    </location>
</feature>
<dbReference type="AlphaFoldDB" id="R0D5K4"/>
<dbReference type="HOGENOM" id="CLU_065782_0_0_9"/>
<dbReference type="EMBL" id="AGYL01000016">
    <property type="protein sequence ID" value="ENZ65094.1"/>
    <property type="molecule type" value="Genomic_DNA"/>
</dbReference>
<proteinExistence type="predicted"/>
<accession>R0D5K4</accession>
<dbReference type="PATRIC" id="fig|999406.3.peg.2487"/>
<dbReference type="Proteomes" id="UP000013180">
    <property type="component" value="Unassembled WGS sequence"/>
</dbReference>
<organism evidence="2 3">
    <name type="scientific">[Clostridium] clostridioforme 90A6</name>
    <dbReference type="NCBI Taxonomy" id="999406"/>
    <lineage>
        <taxon>Bacteria</taxon>
        <taxon>Bacillati</taxon>
        <taxon>Bacillota</taxon>
        <taxon>Clostridia</taxon>
        <taxon>Lachnospirales</taxon>
        <taxon>Lachnospiraceae</taxon>
        <taxon>Enterocloster</taxon>
    </lineage>
</organism>
<dbReference type="RefSeq" id="WP_002586348.1">
    <property type="nucleotide sequence ID" value="NZ_KB851034.1"/>
</dbReference>
<evidence type="ECO:0000313" key="3">
    <source>
        <dbReference type="Proteomes" id="UP000013180"/>
    </source>
</evidence>
<gene>
    <name evidence="2" type="ORF">HMPREF1083_02285</name>
</gene>
<protein>
    <submittedName>
        <fullName evidence="2">Uncharacterized protein</fullName>
    </submittedName>
</protein>
<reference evidence="2" key="1">
    <citation type="submission" date="2013-01" db="EMBL/GenBank/DDBJ databases">
        <title>The Genome Sequence of Clostridium clostridioforme 90A6.</title>
        <authorList>
            <consortium name="The Broad Institute Genome Sequencing Platform"/>
            <person name="Earl A."/>
            <person name="Ward D."/>
            <person name="Feldgarden M."/>
            <person name="Gevers D."/>
            <person name="Courvalin P."/>
            <person name="Lambert T."/>
            <person name="Walker B."/>
            <person name="Young S.K."/>
            <person name="Zeng Q."/>
            <person name="Gargeya S."/>
            <person name="Fitzgerald M."/>
            <person name="Haas B."/>
            <person name="Abouelleil A."/>
            <person name="Alvarado L."/>
            <person name="Arachchi H.M."/>
            <person name="Berlin A.M."/>
            <person name="Chapman S.B."/>
            <person name="Dewar J."/>
            <person name="Goldberg J."/>
            <person name="Griggs A."/>
            <person name="Gujja S."/>
            <person name="Hansen M."/>
            <person name="Howarth C."/>
            <person name="Imamovic A."/>
            <person name="Larimer J."/>
            <person name="McCowan C."/>
            <person name="Murphy C."/>
            <person name="Neiman D."/>
            <person name="Pearson M."/>
            <person name="Priest M."/>
            <person name="Roberts A."/>
            <person name="Saif S."/>
            <person name="Shea T."/>
            <person name="Sisk P."/>
            <person name="Sykes S."/>
            <person name="Wortman J."/>
            <person name="Nusbaum C."/>
            <person name="Birren B."/>
        </authorList>
    </citation>
    <scope>NUCLEOTIDE SEQUENCE [LARGE SCALE GENOMIC DNA]</scope>
    <source>
        <strain evidence="2">90A6</strain>
    </source>
</reference>
<keyword evidence="3" id="KW-1185">Reference proteome</keyword>
<comment type="caution">
    <text evidence="2">The sequence shown here is derived from an EMBL/GenBank/DDBJ whole genome shotgun (WGS) entry which is preliminary data.</text>
</comment>
<name>R0D5K4_9FIRM</name>